<evidence type="ECO:0000313" key="1">
    <source>
        <dbReference type="EMBL" id="MBM3276265.1"/>
    </source>
</evidence>
<gene>
    <name evidence="1" type="ORF">FJZ00_14015</name>
</gene>
<proteinExistence type="predicted"/>
<dbReference type="InterPro" id="IPR011042">
    <property type="entry name" value="6-blade_b-propeller_TolB-like"/>
</dbReference>
<evidence type="ECO:0000313" key="2">
    <source>
        <dbReference type="Proteomes" id="UP000703893"/>
    </source>
</evidence>
<organism evidence="1 2">
    <name type="scientific">Candidatus Tanganyikabacteria bacterium</name>
    <dbReference type="NCBI Taxonomy" id="2961651"/>
    <lineage>
        <taxon>Bacteria</taxon>
        <taxon>Bacillati</taxon>
        <taxon>Candidatus Sericytochromatia</taxon>
        <taxon>Candidatus Tanganyikabacteria</taxon>
    </lineage>
</organism>
<dbReference type="Proteomes" id="UP000703893">
    <property type="component" value="Unassembled WGS sequence"/>
</dbReference>
<dbReference type="EMBL" id="VGJX01000942">
    <property type="protein sequence ID" value="MBM3276265.1"/>
    <property type="molecule type" value="Genomic_DNA"/>
</dbReference>
<comment type="caution">
    <text evidence="1">The sequence shown here is derived from an EMBL/GenBank/DDBJ whole genome shotgun (WGS) entry which is preliminary data.</text>
</comment>
<sequence>RHGGVPYLYVADSDAQILIEINIQTGAVRKLAGVLPAANAAGERKAACYGAAENGADARQANLNFPYHMRFDHQERLVVIDMDNLLLRRIDPYSSPPRIWTIAGRPAVQDEACGQKNPRQTSGLEEGEARHVSIGMPNGMAFTADGHLYVADLIDSVIRKVWLGADR</sequence>
<accession>A0A937X8F4</accession>
<feature type="non-terminal residue" evidence="1">
    <location>
        <position position="1"/>
    </location>
</feature>
<protein>
    <submittedName>
        <fullName evidence="1">Uncharacterized protein</fullName>
    </submittedName>
</protein>
<dbReference type="SUPFAM" id="SSF63825">
    <property type="entry name" value="YWTD domain"/>
    <property type="match status" value="1"/>
</dbReference>
<dbReference type="Gene3D" id="2.120.10.30">
    <property type="entry name" value="TolB, C-terminal domain"/>
    <property type="match status" value="1"/>
</dbReference>
<reference evidence="1 2" key="1">
    <citation type="submission" date="2019-03" db="EMBL/GenBank/DDBJ databases">
        <title>Lake Tanganyika Metagenome-Assembled Genomes (MAGs).</title>
        <authorList>
            <person name="Tran P."/>
        </authorList>
    </citation>
    <scope>NUCLEOTIDE SEQUENCE [LARGE SCALE GENOMIC DNA]</scope>
    <source>
        <strain evidence="1">K_DeepCast_65m_m2_236</strain>
    </source>
</reference>
<name>A0A937X8F4_9BACT</name>
<dbReference type="AlphaFoldDB" id="A0A937X8F4"/>